<dbReference type="InterPro" id="IPR008480">
    <property type="entry name" value="DUF761_pln"/>
</dbReference>
<gene>
    <name evidence="2" type="ORF">Lalb_Chr20g0117821</name>
</gene>
<sequence>MAKPPYLEEDCMKYYKTKVFHTHKSKNLSFFASMFSLFIYISIFYIFNLSPYTLFNSNIFWFFMSNTLIFIIAIDYGAFSSSKKKNDLYEEYVLHGQQRNHATTSYVSKYEQVDKQCIEMGGKFLHEKKEKMDGESSFKRVTISREISLLSTEQEDIMGNQEKHSKIIPERVLEIVTQDKPTKACECSNYKKSILPLKLDDDYKEFEEKAIHARIGRSKSDRYHRDKVKSVVFGERKKIVRSSETMKVEEAKVEEENEFSKMTNEDLNKRVEEFIQKFNRQIRLEATRNNNQI</sequence>
<dbReference type="Pfam" id="PF05553">
    <property type="entry name" value="DUF761"/>
    <property type="match status" value="1"/>
</dbReference>
<reference evidence="3" key="1">
    <citation type="journal article" date="2020" name="Nat. Commun.">
        <title>Genome sequence of the cluster root forming white lupin.</title>
        <authorList>
            <person name="Hufnagel B."/>
            <person name="Marques A."/>
            <person name="Soriano A."/>
            <person name="Marques L."/>
            <person name="Divol F."/>
            <person name="Doumas P."/>
            <person name="Sallet E."/>
            <person name="Mancinotti D."/>
            <person name="Carrere S."/>
            <person name="Marande W."/>
            <person name="Arribat S."/>
            <person name="Keller J."/>
            <person name="Huneau C."/>
            <person name="Blein T."/>
            <person name="Aime D."/>
            <person name="Laguerre M."/>
            <person name="Taylor J."/>
            <person name="Schubert V."/>
            <person name="Nelson M."/>
            <person name="Geu-Flores F."/>
            <person name="Crespi M."/>
            <person name="Gallardo-Guerrero K."/>
            <person name="Delaux P.-M."/>
            <person name="Salse J."/>
            <person name="Berges H."/>
            <person name="Guyot R."/>
            <person name="Gouzy J."/>
            <person name="Peret B."/>
        </authorList>
    </citation>
    <scope>NUCLEOTIDE SEQUENCE [LARGE SCALE GENOMIC DNA]</scope>
    <source>
        <strain evidence="3">cv. Amiga</strain>
    </source>
</reference>
<keyword evidence="1" id="KW-1133">Transmembrane helix</keyword>
<dbReference type="AlphaFoldDB" id="A0A6A4NXW1"/>
<evidence type="ECO:0000313" key="2">
    <source>
        <dbReference type="EMBL" id="KAE9591377.1"/>
    </source>
</evidence>
<evidence type="ECO:0008006" key="4">
    <source>
        <dbReference type="Google" id="ProtNLM"/>
    </source>
</evidence>
<feature type="transmembrane region" description="Helical" evidence="1">
    <location>
        <begin position="28"/>
        <end position="47"/>
    </location>
</feature>
<organism evidence="2 3">
    <name type="scientific">Lupinus albus</name>
    <name type="common">White lupine</name>
    <name type="synonym">Lupinus termis</name>
    <dbReference type="NCBI Taxonomy" id="3870"/>
    <lineage>
        <taxon>Eukaryota</taxon>
        <taxon>Viridiplantae</taxon>
        <taxon>Streptophyta</taxon>
        <taxon>Embryophyta</taxon>
        <taxon>Tracheophyta</taxon>
        <taxon>Spermatophyta</taxon>
        <taxon>Magnoliopsida</taxon>
        <taxon>eudicotyledons</taxon>
        <taxon>Gunneridae</taxon>
        <taxon>Pentapetalae</taxon>
        <taxon>rosids</taxon>
        <taxon>fabids</taxon>
        <taxon>Fabales</taxon>
        <taxon>Fabaceae</taxon>
        <taxon>Papilionoideae</taxon>
        <taxon>50 kb inversion clade</taxon>
        <taxon>genistoids sensu lato</taxon>
        <taxon>core genistoids</taxon>
        <taxon>Genisteae</taxon>
        <taxon>Lupinus</taxon>
    </lineage>
</organism>
<name>A0A6A4NXW1_LUPAL</name>
<keyword evidence="3" id="KW-1185">Reference proteome</keyword>
<evidence type="ECO:0000256" key="1">
    <source>
        <dbReference type="SAM" id="Phobius"/>
    </source>
</evidence>
<keyword evidence="1" id="KW-0472">Membrane</keyword>
<proteinExistence type="predicted"/>
<protein>
    <recommendedName>
        <fullName evidence="4">DUF4408 domain-containing protein</fullName>
    </recommendedName>
</protein>
<evidence type="ECO:0000313" key="3">
    <source>
        <dbReference type="Proteomes" id="UP000447434"/>
    </source>
</evidence>
<feature type="transmembrane region" description="Helical" evidence="1">
    <location>
        <begin position="59"/>
        <end position="79"/>
    </location>
</feature>
<dbReference type="Proteomes" id="UP000447434">
    <property type="component" value="Chromosome 20"/>
</dbReference>
<dbReference type="EMBL" id="WOCE01000020">
    <property type="protein sequence ID" value="KAE9591377.1"/>
    <property type="molecule type" value="Genomic_DNA"/>
</dbReference>
<comment type="caution">
    <text evidence="2">The sequence shown here is derived from an EMBL/GenBank/DDBJ whole genome shotgun (WGS) entry which is preliminary data.</text>
</comment>
<dbReference type="PANTHER" id="PTHR35997">
    <property type="entry name" value="COTTON FIBER PROTEIN-RELATED"/>
    <property type="match status" value="1"/>
</dbReference>
<dbReference type="PANTHER" id="PTHR35997:SF6">
    <property type="entry name" value="COTTON FIBER PROTEIN"/>
    <property type="match status" value="1"/>
</dbReference>
<dbReference type="OrthoDB" id="680761at2759"/>
<keyword evidence="1" id="KW-0812">Transmembrane</keyword>
<accession>A0A6A4NXW1</accession>